<dbReference type="Proteomes" id="UP000192411">
    <property type="component" value="Unassembled WGS sequence"/>
</dbReference>
<accession>A0A1X0JFW9</accession>
<feature type="region of interest" description="Disordered" evidence="1">
    <location>
        <begin position="89"/>
        <end position="125"/>
    </location>
</feature>
<evidence type="ECO:0000256" key="2">
    <source>
        <dbReference type="SAM" id="Phobius"/>
    </source>
</evidence>
<evidence type="ECO:0000256" key="1">
    <source>
        <dbReference type="SAM" id="MobiDB-lite"/>
    </source>
</evidence>
<feature type="compositionally biased region" description="Low complexity" evidence="1">
    <location>
        <begin position="106"/>
        <end position="115"/>
    </location>
</feature>
<evidence type="ECO:0000313" key="4">
    <source>
        <dbReference type="Proteomes" id="UP000192411"/>
    </source>
</evidence>
<keyword evidence="2" id="KW-0472">Membrane</keyword>
<feature type="transmembrane region" description="Helical" evidence="2">
    <location>
        <begin position="20"/>
        <end position="43"/>
    </location>
</feature>
<dbReference type="RefSeq" id="WP_083128796.1">
    <property type="nucleotide sequence ID" value="NZ_MVIM01000020.1"/>
</dbReference>
<keyword evidence="2" id="KW-0812">Transmembrane</keyword>
<feature type="compositionally biased region" description="Basic residues" evidence="1">
    <location>
        <begin position="95"/>
        <end position="105"/>
    </location>
</feature>
<comment type="caution">
    <text evidence="3">The sequence shown here is derived from an EMBL/GenBank/DDBJ whole genome shotgun (WGS) entry which is preliminary data.</text>
</comment>
<keyword evidence="4" id="KW-1185">Reference proteome</keyword>
<name>A0A1X0JFW9_9MYCO</name>
<proteinExistence type="predicted"/>
<dbReference type="AlphaFoldDB" id="A0A1X0JFW9"/>
<dbReference type="EMBL" id="MVIM01000020">
    <property type="protein sequence ID" value="ORB61822.1"/>
    <property type="molecule type" value="Genomic_DNA"/>
</dbReference>
<dbReference type="STRING" id="75922.BST47_26325"/>
<reference evidence="3 4" key="1">
    <citation type="submission" date="2017-02" db="EMBL/GenBank/DDBJ databases">
        <title>The new phylogeny of genus Mycobacterium.</title>
        <authorList>
            <person name="Tortoli E."/>
            <person name="Trovato A."/>
            <person name="Cirillo D.M."/>
        </authorList>
    </citation>
    <scope>NUCLEOTIDE SEQUENCE [LARGE SCALE GENOMIC DNA]</scope>
    <source>
        <strain evidence="3 4">DSM 44338</strain>
    </source>
</reference>
<keyword evidence="2" id="KW-1133">Transmembrane helix</keyword>
<evidence type="ECO:0000313" key="3">
    <source>
        <dbReference type="EMBL" id="ORB61822.1"/>
    </source>
</evidence>
<gene>
    <name evidence="3" type="ORF">BST47_26325</name>
</gene>
<protein>
    <submittedName>
        <fullName evidence="3">Uncharacterized protein</fullName>
    </submittedName>
</protein>
<dbReference type="OrthoDB" id="9841022at2"/>
<organism evidence="3 4">
    <name type="scientific">Mycolicibacterium tusciae</name>
    <dbReference type="NCBI Taxonomy" id="75922"/>
    <lineage>
        <taxon>Bacteria</taxon>
        <taxon>Bacillati</taxon>
        <taxon>Actinomycetota</taxon>
        <taxon>Actinomycetes</taxon>
        <taxon>Mycobacteriales</taxon>
        <taxon>Mycobacteriaceae</taxon>
        <taxon>Mycolicibacterium</taxon>
    </lineage>
</organism>
<sequence length="125" mass="13352">MMGMTDSVAMGGAMVYPIAAFLVAIVAIGVLASLFVVLVVVLVRRVWRRSNRAGATPWTDSSVNTVAGGYSPVGGSALWPAALVYQIPEPEPARRPGKRFSRGGQRRQISSRSASTLQHGTGRRR</sequence>